<evidence type="ECO:0000313" key="1">
    <source>
        <dbReference type="EMBL" id="QDP95996.1"/>
    </source>
</evidence>
<accession>A0A516PXV3</accession>
<evidence type="ECO:0008006" key="3">
    <source>
        <dbReference type="Google" id="ProtNLM"/>
    </source>
</evidence>
<dbReference type="RefSeq" id="WP_143985962.1">
    <property type="nucleotide sequence ID" value="NZ_CP041692.1"/>
</dbReference>
<organism evidence="1 2">
    <name type="scientific">Microlunatus elymi</name>
    <dbReference type="NCBI Taxonomy" id="2596828"/>
    <lineage>
        <taxon>Bacteria</taxon>
        <taxon>Bacillati</taxon>
        <taxon>Actinomycetota</taxon>
        <taxon>Actinomycetes</taxon>
        <taxon>Propionibacteriales</taxon>
        <taxon>Propionibacteriaceae</taxon>
        <taxon>Microlunatus</taxon>
    </lineage>
</organism>
<dbReference type="Proteomes" id="UP000319263">
    <property type="component" value="Chromosome"/>
</dbReference>
<evidence type="ECO:0000313" key="2">
    <source>
        <dbReference type="Proteomes" id="UP000319263"/>
    </source>
</evidence>
<proteinExistence type="predicted"/>
<dbReference type="AlphaFoldDB" id="A0A516PXV3"/>
<keyword evidence="2" id="KW-1185">Reference proteome</keyword>
<protein>
    <recommendedName>
        <fullName evidence="3">Ribbon-helix-helix protein, copG family</fullName>
    </recommendedName>
</protein>
<dbReference type="KEGG" id="mik:FOE78_08880"/>
<dbReference type="EMBL" id="CP041692">
    <property type="protein sequence ID" value="QDP95996.1"/>
    <property type="molecule type" value="Genomic_DNA"/>
</dbReference>
<sequence length="65" mass="7316">MSDTTTIRISRTTHHELRRLAHQRHQTVADTVARAVRLLLQDDIGHDLSAPLTDEETSWLDADAG</sequence>
<gene>
    <name evidence="1" type="ORF">FOE78_08880</name>
</gene>
<name>A0A516PXV3_9ACTN</name>
<reference evidence="1 2" key="1">
    <citation type="submission" date="2019-07" db="EMBL/GenBank/DDBJ databases">
        <title>Microlunatus dokdonensis sp. nov. isolated from the rhizospheric soil of the wild plant Elymus tsukushiensis.</title>
        <authorList>
            <person name="Ghim S.-Y."/>
            <person name="Hwang Y.-J."/>
            <person name="Son J.-S."/>
            <person name="Shin J.-H."/>
        </authorList>
    </citation>
    <scope>NUCLEOTIDE SEQUENCE [LARGE SCALE GENOMIC DNA]</scope>
    <source>
        <strain evidence="1 2">KUDC0627</strain>
    </source>
</reference>
<dbReference type="OrthoDB" id="4869113at2"/>